<dbReference type="InterPro" id="IPR003959">
    <property type="entry name" value="ATPase_AAA_core"/>
</dbReference>
<dbReference type="CDD" id="cd00267">
    <property type="entry name" value="ABC_ATPase"/>
    <property type="match status" value="1"/>
</dbReference>
<dbReference type="AlphaFoldDB" id="A0A5C6QH27"/>
<dbReference type="InterPro" id="IPR050095">
    <property type="entry name" value="ECF_ABC_transporter_ATP-bd"/>
</dbReference>
<dbReference type="InterPro" id="IPR027417">
    <property type="entry name" value="P-loop_NTPase"/>
</dbReference>
<evidence type="ECO:0000313" key="7">
    <source>
        <dbReference type="Proteomes" id="UP000321822"/>
    </source>
</evidence>
<evidence type="ECO:0000256" key="2">
    <source>
        <dbReference type="ARBA" id="ARBA00022741"/>
    </source>
</evidence>
<dbReference type="RefSeq" id="WP_146788286.1">
    <property type="nucleotide sequence ID" value="NZ_VOLT01000005.1"/>
</dbReference>
<accession>A0A5C6QH27</accession>
<gene>
    <name evidence="6" type="ORF">ESZ36_12360</name>
</gene>
<dbReference type="SMART" id="SM00382">
    <property type="entry name" value="AAA"/>
    <property type="match status" value="1"/>
</dbReference>
<evidence type="ECO:0000259" key="5">
    <source>
        <dbReference type="SMART" id="SM00382"/>
    </source>
</evidence>
<dbReference type="InterPro" id="IPR054787">
    <property type="entry name" value="TrlF_ATPase"/>
</dbReference>
<feature type="domain" description="AAA+ ATPase" evidence="5">
    <location>
        <begin position="255"/>
        <end position="779"/>
    </location>
</feature>
<dbReference type="OrthoDB" id="9791620at2"/>
<dbReference type="Gene3D" id="3.40.50.300">
    <property type="entry name" value="P-loop containing nucleotide triphosphate hydrolases"/>
    <property type="match status" value="2"/>
</dbReference>
<dbReference type="Proteomes" id="UP000321822">
    <property type="component" value="Unassembled WGS sequence"/>
</dbReference>
<dbReference type="GO" id="GO:0043190">
    <property type="term" value="C:ATP-binding cassette (ABC) transporter complex"/>
    <property type="evidence" value="ECO:0007669"/>
    <property type="project" value="TreeGrafter"/>
</dbReference>
<dbReference type="GO" id="GO:0005524">
    <property type="term" value="F:ATP binding"/>
    <property type="evidence" value="ECO:0007669"/>
    <property type="project" value="UniProtKB-KW"/>
</dbReference>
<keyword evidence="4" id="KW-0175">Coiled coil</keyword>
<dbReference type="Pfam" id="PF13304">
    <property type="entry name" value="AAA_21"/>
    <property type="match status" value="1"/>
</dbReference>
<reference evidence="6 7" key="1">
    <citation type="submission" date="2019-07" db="EMBL/GenBank/DDBJ databases">
        <title>Genomes of sea-ice associated Colwellia species.</title>
        <authorList>
            <person name="Bowman J.P."/>
        </authorList>
    </citation>
    <scope>NUCLEOTIDE SEQUENCE [LARGE SCALE GENOMIC DNA]</scope>
    <source>
        <strain evidence="6 7">ACAM 459</strain>
    </source>
</reference>
<name>A0A5C6QH27_9GAMM</name>
<dbReference type="InterPro" id="IPR003593">
    <property type="entry name" value="AAA+_ATPase"/>
</dbReference>
<evidence type="ECO:0000256" key="4">
    <source>
        <dbReference type="SAM" id="Coils"/>
    </source>
</evidence>
<dbReference type="SUPFAM" id="SSF52540">
    <property type="entry name" value="P-loop containing nucleoside triphosphate hydrolases"/>
    <property type="match status" value="1"/>
</dbReference>
<feature type="coiled-coil region" evidence="4">
    <location>
        <begin position="371"/>
        <end position="401"/>
    </location>
</feature>
<dbReference type="NCBIfam" id="NF045780">
    <property type="entry name" value="TrlF_fam_ATP"/>
    <property type="match status" value="1"/>
</dbReference>
<evidence type="ECO:0000313" key="6">
    <source>
        <dbReference type="EMBL" id="TWX68053.1"/>
    </source>
</evidence>
<organism evidence="6 7">
    <name type="scientific">Colwellia demingiae</name>
    <dbReference type="NCBI Taxonomy" id="89401"/>
    <lineage>
        <taxon>Bacteria</taxon>
        <taxon>Pseudomonadati</taxon>
        <taxon>Pseudomonadota</taxon>
        <taxon>Gammaproteobacteria</taxon>
        <taxon>Alteromonadales</taxon>
        <taxon>Colwelliaceae</taxon>
        <taxon>Colwellia</taxon>
    </lineage>
</organism>
<keyword evidence="7" id="KW-1185">Reference proteome</keyword>
<comment type="caution">
    <text evidence="6">The sequence shown here is derived from an EMBL/GenBank/DDBJ whole genome shotgun (WGS) entry which is preliminary data.</text>
</comment>
<evidence type="ECO:0000256" key="1">
    <source>
        <dbReference type="ARBA" id="ARBA00022448"/>
    </source>
</evidence>
<keyword evidence="2" id="KW-0547">Nucleotide-binding</keyword>
<dbReference type="PANTHER" id="PTHR43553">
    <property type="entry name" value="HEAVY METAL TRANSPORTER"/>
    <property type="match status" value="1"/>
</dbReference>
<proteinExistence type="predicted"/>
<keyword evidence="1" id="KW-0813">Transport</keyword>
<dbReference type="EMBL" id="VOLT01000005">
    <property type="protein sequence ID" value="TWX68053.1"/>
    <property type="molecule type" value="Genomic_DNA"/>
</dbReference>
<keyword evidence="3" id="KW-0067">ATP-binding</keyword>
<dbReference type="GO" id="GO:0016887">
    <property type="term" value="F:ATP hydrolysis activity"/>
    <property type="evidence" value="ECO:0007669"/>
    <property type="project" value="InterPro"/>
</dbReference>
<sequence length="814" mass="91881">MSKINYHIIFSNEVPVDVIQAQFLNALATAYQVMPQYDSVAGNGKWNALPTKESLSELGELIIASVPDEQKIHFGPALQEGFNNFCVNFDKLTDILTRPYFEGKFLTAVGKTEWADIKWNDQSIADKKNIINKTDLVFISSAKIPHYFKARESLTQSNVNDRLLDCSDAHRFSDSDNKDRIGKCFSWIKADCSFEGLRQALYEFDGRVQINESEPISPPLKISNVSFSFPDETSILAGDHRDTFCFSGKHSFNFSPYLTCIIGGRGSGKSTLINLIHESFKPGENDFFKANKIELDAGDFEEYVSIDSSVTAEQIEFLGQNSIEQFATSSKVFSEAIFSRLMKLESGKDITAIRQKTDNCLKMLAVCRTDIISLYDAKQTLKRKQNELEANQKIVASYQSDQYTELTFKVAKISNIIQINNKWKSLTSDLAESLKLLIQKSKATNLNNEDNNSFGSRYISAIESLEETLIQVESPEDIQEALVEEKEAISLLESSREALDEYLASKGLSRENLIDVSNTQDSLSRLNQELPDLQAYIAMLEEKIESNSIDRKYINDYKTLITQSLTSVNSQLENVSDEVKTINLTFDWDKELMFSELIKHICQEVNENTQENNIRSHNVARAFEGFDFTAIQSKEALLEKVAGDGVTTSTLRTFFGSESNFQTLLIDIELALFNVEKYGNINVFYDGRPIQNTSFGQRCTAAIVALIMLGNTPIIIDEPEAHLDSNLIAKYLVELVKTVKKNRQIIFATHNANFVVNGDSELIHILSMSDSKITNSSETSIENMDYREQLLSLEGGTDAFRKRERKYFPYVVMG</sequence>
<protein>
    <submittedName>
        <fullName evidence="6">AAA family ATPase</fullName>
    </submittedName>
</protein>
<evidence type="ECO:0000256" key="3">
    <source>
        <dbReference type="ARBA" id="ARBA00022840"/>
    </source>
</evidence>
<dbReference type="GO" id="GO:0042626">
    <property type="term" value="F:ATPase-coupled transmembrane transporter activity"/>
    <property type="evidence" value="ECO:0007669"/>
    <property type="project" value="TreeGrafter"/>
</dbReference>